<keyword evidence="6" id="KW-1185">Reference proteome</keyword>
<gene>
    <name evidence="5" type="ORF">Ga0061067_10720</name>
</gene>
<dbReference type="SUPFAM" id="SSF53850">
    <property type="entry name" value="Periplasmic binding protein-like II"/>
    <property type="match status" value="1"/>
</dbReference>
<dbReference type="Proteomes" id="UP000183900">
    <property type="component" value="Unassembled WGS sequence"/>
</dbReference>
<dbReference type="Gene3D" id="3.10.105.10">
    <property type="entry name" value="Dipeptide-binding Protein, Domain 3"/>
    <property type="match status" value="1"/>
</dbReference>
<dbReference type="GO" id="GO:1904680">
    <property type="term" value="F:peptide transmembrane transporter activity"/>
    <property type="evidence" value="ECO:0007669"/>
    <property type="project" value="TreeGrafter"/>
</dbReference>
<dbReference type="GO" id="GO:0015833">
    <property type="term" value="P:peptide transport"/>
    <property type="evidence" value="ECO:0007669"/>
    <property type="project" value="TreeGrafter"/>
</dbReference>
<protein>
    <submittedName>
        <fullName evidence="5">ABC-type transport system, periplasmic component</fullName>
    </submittedName>
</protein>
<accession>A0A0K6I1I4</accession>
<dbReference type="PANTHER" id="PTHR30290:SF62">
    <property type="entry name" value="OLIGOPEPTIDE ABC TRANSPORTER, PERIPLASMIC OLIGOPEPTIDE-BINDING PROTEIN"/>
    <property type="match status" value="1"/>
</dbReference>
<reference evidence="6" key="1">
    <citation type="submission" date="2015-08" db="EMBL/GenBank/DDBJ databases">
        <authorList>
            <person name="Varghese N."/>
        </authorList>
    </citation>
    <scope>NUCLEOTIDE SEQUENCE [LARGE SCALE GENOMIC DNA]</scope>
    <source>
        <strain evidence="6">DSM 23407</strain>
    </source>
</reference>
<feature type="signal peptide" evidence="3">
    <location>
        <begin position="1"/>
        <end position="26"/>
    </location>
</feature>
<feature type="domain" description="Solute-binding protein family 5" evidence="4">
    <location>
        <begin position="101"/>
        <end position="507"/>
    </location>
</feature>
<organism evidence="5 6">
    <name type="scientific">Pannonibacter indicus</name>
    <dbReference type="NCBI Taxonomy" id="466044"/>
    <lineage>
        <taxon>Bacteria</taxon>
        <taxon>Pseudomonadati</taxon>
        <taxon>Pseudomonadota</taxon>
        <taxon>Alphaproteobacteria</taxon>
        <taxon>Hyphomicrobiales</taxon>
        <taxon>Stappiaceae</taxon>
        <taxon>Pannonibacter</taxon>
    </lineage>
</organism>
<dbReference type="OrthoDB" id="9803988at2"/>
<feature type="chain" id="PRO_5005504747" evidence="3">
    <location>
        <begin position="27"/>
        <end position="634"/>
    </location>
</feature>
<evidence type="ECO:0000256" key="1">
    <source>
        <dbReference type="ARBA" id="ARBA00004418"/>
    </source>
</evidence>
<dbReference type="AlphaFoldDB" id="A0A0K6I1I4"/>
<sequence length="634" mass="71824">MGICKNIFTSLAMILLAGSAISSAHAFQEAPMLEALVKEGKLPPVDQRLPETPAVIEAAEVGQYGGNWQRAYKGPGDRWGPTKLMEERVVKWSQKTGGPLELVPGYISSYSVSEDSREFTFSLLKGLKWSDGEPVTTEDVRFWYEDVYLNKDILAEIDQTLAPGGKPMKLEIIDEQTFKVSFEDPYVYFLEILAKDSTGNPSLDRPSFLFPKHYLKQFNNKYASEEELKAAAAKFGVEKWSDLWGSRGAATAWWQNPDLPVITAWKIETPAPAEIVTMVRNPYYYAVDQAGNQLPYIDRITHKLFNDQEAFNLMIVQGQIDMQMRYVEPQDFTFYKENEAKGNYTVRRWTQAQTWALVPNLTVKDEVLRGLFETPEFRQALSVSIDRETVNELIFSGLAEPRQASPVTGSPNFDPELETHWAEYDPDLANELLDKAGLDKRDAQGFRLRPDGKRLSIVVEMQHANGPKTMEIIAANFKDIGVELLPRIIDRTQWDANRDNNDFQMQWYPFDRLSVVAADPRIMMGNDSYANQYYIWYSTKGASGIEPPADHAIRKLFEDWDKAAKAASRAEADGALNDLIKTFVTQGWVIGVVGELPAITIVKNNFMNFPDDLIEDDITRGIGLGVTQQMWMKQ</sequence>
<comment type="subcellular location">
    <subcellularLocation>
        <location evidence="1">Periplasm</location>
    </subcellularLocation>
</comment>
<evidence type="ECO:0000259" key="4">
    <source>
        <dbReference type="Pfam" id="PF00496"/>
    </source>
</evidence>
<keyword evidence="3" id="KW-0732">Signal</keyword>
<dbReference type="PANTHER" id="PTHR30290">
    <property type="entry name" value="PERIPLASMIC BINDING COMPONENT OF ABC TRANSPORTER"/>
    <property type="match status" value="1"/>
</dbReference>
<dbReference type="InterPro" id="IPR039424">
    <property type="entry name" value="SBP_5"/>
</dbReference>
<proteinExistence type="inferred from homology"/>
<evidence type="ECO:0000256" key="3">
    <source>
        <dbReference type="SAM" id="SignalP"/>
    </source>
</evidence>
<dbReference type="Pfam" id="PF00496">
    <property type="entry name" value="SBP_bac_5"/>
    <property type="match status" value="1"/>
</dbReference>
<evidence type="ECO:0000256" key="2">
    <source>
        <dbReference type="ARBA" id="ARBA00005695"/>
    </source>
</evidence>
<dbReference type="CDD" id="cd08500">
    <property type="entry name" value="PBP2_NikA_DppA_OppA_like_4"/>
    <property type="match status" value="1"/>
</dbReference>
<evidence type="ECO:0000313" key="5">
    <source>
        <dbReference type="EMBL" id="CUA97127.1"/>
    </source>
</evidence>
<dbReference type="Gene3D" id="3.90.76.10">
    <property type="entry name" value="Dipeptide-binding Protein, Domain 1"/>
    <property type="match status" value="1"/>
</dbReference>
<comment type="similarity">
    <text evidence="2">Belongs to the bacterial solute-binding protein 5 family.</text>
</comment>
<dbReference type="Gene3D" id="3.40.190.10">
    <property type="entry name" value="Periplasmic binding protein-like II"/>
    <property type="match status" value="1"/>
</dbReference>
<dbReference type="InterPro" id="IPR000914">
    <property type="entry name" value="SBP_5_dom"/>
</dbReference>
<evidence type="ECO:0000313" key="6">
    <source>
        <dbReference type="Proteomes" id="UP000183900"/>
    </source>
</evidence>
<dbReference type="EMBL" id="CYHE01000007">
    <property type="protein sequence ID" value="CUA97127.1"/>
    <property type="molecule type" value="Genomic_DNA"/>
</dbReference>
<name>A0A0K6I1I4_9HYPH</name>